<dbReference type="InterPro" id="IPR039670">
    <property type="entry name" value="NPC2-like"/>
</dbReference>
<evidence type="ECO:0000256" key="6">
    <source>
        <dbReference type="ARBA" id="ARBA00022729"/>
    </source>
</evidence>
<name>M5GCA7_DACPD</name>
<dbReference type="FunFam" id="2.70.220.10:FF:000004">
    <property type="entry name" value="Related to phosphatidylglycerol/phosphatidylinositol transfer protein"/>
    <property type="match status" value="1"/>
</dbReference>
<dbReference type="RefSeq" id="XP_040630656.1">
    <property type="nucleotide sequence ID" value="XM_040772298.1"/>
</dbReference>
<dbReference type="InterPro" id="IPR014756">
    <property type="entry name" value="Ig_E-set"/>
</dbReference>
<sequence length="168" mass="18107">MFVRTLITLSALAATTFGSILPQLPLFNDGDVTAQAGWTWSDCGDPSFAIEVQSIEVTPDPPVPGKNMTVDVVGTARSSIEDGSFAEVTVKLGMIQLLKKQFDVCMEAQKANVTVQCPVEAGHYAISKTVTLPREIPRTKFIVNVRGSTQDDVDMICLDLSVNFGSKP</sequence>
<keyword evidence="5" id="KW-0813">Transport</keyword>
<comment type="subunit">
    <text evidence="3">Monomer.</text>
</comment>
<keyword evidence="11" id="KW-1185">Reference proteome</keyword>
<evidence type="ECO:0000313" key="10">
    <source>
        <dbReference type="EMBL" id="EJU03762.1"/>
    </source>
</evidence>
<feature type="domain" description="MD-2-related lipid-recognition" evidence="9">
    <location>
        <begin position="40"/>
        <end position="162"/>
    </location>
</feature>
<evidence type="ECO:0000256" key="3">
    <source>
        <dbReference type="ARBA" id="ARBA00011245"/>
    </source>
</evidence>
<evidence type="ECO:0000313" key="11">
    <source>
        <dbReference type="Proteomes" id="UP000030653"/>
    </source>
</evidence>
<evidence type="ECO:0000256" key="1">
    <source>
        <dbReference type="ARBA" id="ARBA00002053"/>
    </source>
</evidence>
<dbReference type="InterPro" id="IPR003172">
    <property type="entry name" value="ML_dom"/>
</dbReference>
<comment type="function">
    <text evidence="1">Catalyzes the intermembrane transfer of phosphatidylglycerol and phosphatidylinositol.</text>
</comment>
<dbReference type="PANTHER" id="PTHR11306">
    <property type="entry name" value="NIEMANN PICK TYPE C2 PROTEIN NPC2-RELATED"/>
    <property type="match status" value="1"/>
</dbReference>
<dbReference type="STRING" id="1858805.M5GCA7"/>
<dbReference type="OrthoDB" id="6409159at2759"/>
<dbReference type="Gene3D" id="2.70.220.10">
    <property type="entry name" value="Ganglioside GM2 activator"/>
    <property type="match status" value="1"/>
</dbReference>
<keyword evidence="6 8" id="KW-0732">Signal</keyword>
<dbReference type="Proteomes" id="UP000030653">
    <property type="component" value="Unassembled WGS sequence"/>
</dbReference>
<evidence type="ECO:0000256" key="2">
    <source>
        <dbReference type="ARBA" id="ARBA00006370"/>
    </source>
</evidence>
<dbReference type="EMBL" id="JH795859">
    <property type="protein sequence ID" value="EJU03762.1"/>
    <property type="molecule type" value="Genomic_DNA"/>
</dbReference>
<protein>
    <recommendedName>
        <fullName evidence="4">Phosphatidylglycerol/phosphatidylinositol transfer protein</fullName>
    </recommendedName>
</protein>
<evidence type="ECO:0000256" key="4">
    <source>
        <dbReference type="ARBA" id="ARBA00016056"/>
    </source>
</evidence>
<dbReference type="PANTHER" id="PTHR11306:SF0">
    <property type="entry name" value="PHOSPHATIDYLGLYCEROL_PHOSPHATIDYLINOSITOL TRANSFER PROTEIN"/>
    <property type="match status" value="1"/>
</dbReference>
<dbReference type="CDD" id="cd00917">
    <property type="entry name" value="PG-PI_TP"/>
    <property type="match status" value="1"/>
</dbReference>
<accession>M5GCA7</accession>
<dbReference type="GO" id="GO:0032366">
    <property type="term" value="P:intracellular sterol transport"/>
    <property type="evidence" value="ECO:0007669"/>
    <property type="project" value="InterPro"/>
</dbReference>
<dbReference type="GeneID" id="63687360"/>
<evidence type="ECO:0000256" key="7">
    <source>
        <dbReference type="ARBA" id="ARBA00023055"/>
    </source>
</evidence>
<reference evidence="10 11" key="1">
    <citation type="journal article" date="2012" name="Science">
        <title>The Paleozoic origin of enzymatic lignin decomposition reconstructed from 31 fungal genomes.</title>
        <authorList>
            <person name="Floudas D."/>
            <person name="Binder M."/>
            <person name="Riley R."/>
            <person name="Barry K."/>
            <person name="Blanchette R.A."/>
            <person name="Henrissat B."/>
            <person name="Martinez A.T."/>
            <person name="Otillar R."/>
            <person name="Spatafora J.W."/>
            <person name="Yadav J.S."/>
            <person name="Aerts A."/>
            <person name="Benoit I."/>
            <person name="Boyd A."/>
            <person name="Carlson A."/>
            <person name="Copeland A."/>
            <person name="Coutinho P.M."/>
            <person name="de Vries R.P."/>
            <person name="Ferreira P."/>
            <person name="Findley K."/>
            <person name="Foster B."/>
            <person name="Gaskell J."/>
            <person name="Glotzer D."/>
            <person name="Gorecki P."/>
            <person name="Heitman J."/>
            <person name="Hesse C."/>
            <person name="Hori C."/>
            <person name="Igarashi K."/>
            <person name="Jurgens J.A."/>
            <person name="Kallen N."/>
            <person name="Kersten P."/>
            <person name="Kohler A."/>
            <person name="Kuees U."/>
            <person name="Kumar T.K.A."/>
            <person name="Kuo A."/>
            <person name="LaButti K."/>
            <person name="Larrondo L.F."/>
            <person name="Lindquist E."/>
            <person name="Ling A."/>
            <person name="Lombard V."/>
            <person name="Lucas S."/>
            <person name="Lundell T."/>
            <person name="Martin R."/>
            <person name="McLaughlin D.J."/>
            <person name="Morgenstern I."/>
            <person name="Morin E."/>
            <person name="Murat C."/>
            <person name="Nagy L.G."/>
            <person name="Nolan M."/>
            <person name="Ohm R.A."/>
            <person name="Patyshakuliyeva A."/>
            <person name="Rokas A."/>
            <person name="Ruiz-Duenas F.J."/>
            <person name="Sabat G."/>
            <person name="Salamov A."/>
            <person name="Samejima M."/>
            <person name="Schmutz J."/>
            <person name="Slot J.C."/>
            <person name="St John F."/>
            <person name="Stenlid J."/>
            <person name="Sun H."/>
            <person name="Sun S."/>
            <person name="Syed K."/>
            <person name="Tsang A."/>
            <person name="Wiebenga A."/>
            <person name="Young D."/>
            <person name="Pisabarro A."/>
            <person name="Eastwood D.C."/>
            <person name="Martin F."/>
            <person name="Cullen D."/>
            <person name="Grigoriev I.V."/>
            <person name="Hibbett D.S."/>
        </authorList>
    </citation>
    <scope>NUCLEOTIDE SEQUENCE [LARGE SCALE GENOMIC DNA]</scope>
    <source>
        <strain evidence="10 11">DJM-731 SS1</strain>
    </source>
</reference>
<dbReference type="OMA" id="ASKYSYW"/>
<organism evidence="10 11">
    <name type="scientific">Dacryopinax primogenitus (strain DJM 731)</name>
    <name type="common">Brown rot fungus</name>
    <dbReference type="NCBI Taxonomy" id="1858805"/>
    <lineage>
        <taxon>Eukaryota</taxon>
        <taxon>Fungi</taxon>
        <taxon>Dikarya</taxon>
        <taxon>Basidiomycota</taxon>
        <taxon>Agaricomycotina</taxon>
        <taxon>Dacrymycetes</taxon>
        <taxon>Dacrymycetales</taxon>
        <taxon>Dacrymycetaceae</taxon>
        <taxon>Dacryopinax</taxon>
    </lineage>
</organism>
<comment type="similarity">
    <text evidence="2">Belongs to the NPC2 family.</text>
</comment>
<evidence type="ECO:0000259" key="9">
    <source>
        <dbReference type="SMART" id="SM00737"/>
    </source>
</evidence>
<dbReference type="HOGENOM" id="CLU_097982_3_0_1"/>
<dbReference type="SUPFAM" id="SSF81296">
    <property type="entry name" value="E set domains"/>
    <property type="match status" value="1"/>
</dbReference>
<dbReference type="InterPro" id="IPR033917">
    <property type="entry name" value="ML_PG-PI_TP"/>
</dbReference>
<dbReference type="SMART" id="SM00737">
    <property type="entry name" value="ML"/>
    <property type="match status" value="1"/>
</dbReference>
<dbReference type="GO" id="GO:0032934">
    <property type="term" value="F:sterol binding"/>
    <property type="evidence" value="ECO:0007669"/>
    <property type="project" value="InterPro"/>
</dbReference>
<evidence type="ECO:0000256" key="8">
    <source>
        <dbReference type="SAM" id="SignalP"/>
    </source>
</evidence>
<dbReference type="Pfam" id="PF02221">
    <property type="entry name" value="E1_DerP2_DerF2"/>
    <property type="match status" value="1"/>
</dbReference>
<dbReference type="InterPro" id="IPR036846">
    <property type="entry name" value="GM2-AP_sf"/>
</dbReference>
<proteinExistence type="inferred from homology"/>
<gene>
    <name evidence="10" type="ORF">DACRYDRAFT_21221</name>
</gene>
<evidence type="ECO:0000256" key="5">
    <source>
        <dbReference type="ARBA" id="ARBA00022448"/>
    </source>
</evidence>
<feature type="signal peptide" evidence="8">
    <location>
        <begin position="1"/>
        <end position="18"/>
    </location>
</feature>
<keyword evidence="7" id="KW-0445">Lipid transport</keyword>
<dbReference type="AlphaFoldDB" id="M5GCA7"/>
<feature type="chain" id="PRO_5004067724" description="Phosphatidylglycerol/phosphatidylinositol transfer protein" evidence="8">
    <location>
        <begin position="19"/>
        <end position="168"/>
    </location>
</feature>